<dbReference type="EMBL" id="BTPU01000105">
    <property type="protein sequence ID" value="GMQ65278.1"/>
    <property type="molecule type" value="Genomic_DNA"/>
</dbReference>
<sequence length="186" mass="21379">MCVVDIIKSTREQLGLNQNEIAVKIGVAPSTYGAYERKERNMPDDIIIALAKELGSPSIMAEYTYERNTEFFNVPLLNNVDTHPHIVIDSLIEEASEMIKALMVIKKITKNKTNVSQFNQEQYRELLDAEEQVGDVYSALKMHFVTMSKYGVNVKEIEKRCNRKLIFKGYISVNRQKKSPYIRANK</sequence>
<dbReference type="Proteomes" id="UP001374599">
    <property type="component" value="Unassembled WGS sequence"/>
</dbReference>
<evidence type="ECO:0000313" key="2">
    <source>
        <dbReference type="Proteomes" id="UP001374599"/>
    </source>
</evidence>
<comment type="caution">
    <text evidence="1">The sequence shown here is derived from an EMBL/GenBank/DDBJ whole genome shotgun (WGS) entry which is preliminary data.</text>
</comment>
<organism evidence="1 2">
    <name type="scientific">Vallitalea maricola</name>
    <dbReference type="NCBI Taxonomy" id="3074433"/>
    <lineage>
        <taxon>Bacteria</taxon>
        <taxon>Bacillati</taxon>
        <taxon>Bacillota</taxon>
        <taxon>Clostridia</taxon>
        <taxon>Lachnospirales</taxon>
        <taxon>Vallitaleaceae</taxon>
        <taxon>Vallitalea</taxon>
    </lineage>
</organism>
<gene>
    <name evidence="1" type="ORF">AN2V17_45210</name>
</gene>
<proteinExistence type="predicted"/>
<protein>
    <submittedName>
        <fullName evidence="1">Uncharacterized protein</fullName>
    </submittedName>
</protein>
<keyword evidence="2" id="KW-1185">Reference proteome</keyword>
<reference evidence="1" key="1">
    <citation type="submission" date="2023-09" db="EMBL/GenBank/DDBJ databases">
        <title>Vallitalea sediminicola and Vallitalea maricola sp. nov., anaerobic bacteria isolated from marine sediment.</title>
        <authorList>
            <person name="Hirano S."/>
            <person name="Maeda A."/>
            <person name="Terahara T."/>
            <person name="Mori K."/>
            <person name="Hamada M."/>
            <person name="Matsumoto R."/>
            <person name="Kobayashi T."/>
        </authorList>
    </citation>
    <scope>NUCLEOTIDE SEQUENCE</scope>
    <source>
        <strain evidence="1">AN17-2</strain>
    </source>
</reference>
<evidence type="ECO:0000313" key="1">
    <source>
        <dbReference type="EMBL" id="GMQ65278.1"/>
    </source>
</evidence>
<accession>A0ACB5URX2</accession>
<name>A0ACB5URX2_9FIRM</name>